<dbReference type="PANTHER" id="PTHR43591">
    <property type="entry name" value="METHYLTRANSFERASE"/>
    <property type="match status" value="1"/>
</dbReference>
<dbReference type="GO" id="GO:0032259">
    <property type="term" value="P:methylation"/>
    <property type="evidence" value="ECO:0007669"/>
    <property type="project" value="UniProtKB-KW"/>
</dbReference>
<evidence type="ECO:0000313" key="2">
    <source>
        <dbReference type="EMBL" id="PMD41072.1"/>
    </source>
</evidence>
<protein>
    <submittedName>
        <fullName evidence="2">S-adenosyl-L-methionine-dependent methyltransferase</fullName>
    </submittedName>
</protein>
<dbReference type="CDD" id="cd02440">
    <property type="entry name" value="AdoMet_MTases"/>
    <property type="match status" value="1"/>
</dbReference>
<keyword evidence="2" id="KW-0489">Methyltransferase</keyword>
<evidence type="ECO:0000313" key="3">
    <source>
        <dbReference type="Proteomes" id="UP000235786"/>
    </source>
</evidence>
<organism evidence="2 3">
    <name type="scientific">Hyaloscypha variabilis (strain UAMH 11265 / GT02V1 / F)</name>
    <name type="common">Meliniomyces variabilis</name>
    <dbReference type="NCBI Taxonomy" id="1149755"/>
    <lineage>
        <taxon>Eukaryota</taxon>
        <taxon>Fungi</taxon>
        <taxon>Dikarya</taxon>
        <taxon>Ascomycota</taxon>
        <taxon>Pezizomycotina</taxon>
        <taxon>Leotiomycetes</taxon>
        <taxon>Helotiales</taxon>
        <taxon>Hyaloscyphaceae</taxon>
        <taxon>Hyaloscypha</taxon>
        <taxon>Hyaloscypha variabilis</taxon>
    </lineage>
</organism>
<name>A0A2J6RRD6_HYAVF</name>
<keyword evidence="2" id="KW-0808">Transferase</keyword>
<dbReference type="SUPFAM" id="SSF53335">
    <property type="entry name" value="S-adenosyl-L-methionine-dependent methyltransferases"/>
    <property type="match status" value="1"/>
</dbReference>
<gene>
    <name evidence="2" type="ORF">L207DRAFT_457417</name>
</gene>
<dbReference type="Pfam" id="PF13489">
    <property type="entry name" value="Methyltransf_23"/>
    <property type="match status" value="1"/>
</dbReference>
<reference evidence="2 3" key="1">
    <citation type="submission" date="2016-04" db="EMBL/GenBank/DDBJ databases">
        <title>A degradative enzymes factory behind the ericoid mycorrhizal symbiosis.</title>
        <authorList>
            <consortium name="DOE Joint Genome Institute"/>
            <person name="Martino E."/>
            <person name="Morin E."/>
            <person name="Grelet G."/>
            <person name="Kuo A."/>
            <person name="Kohler A."/>
            <person name="Daghino S."/>
            <person name="Barry K."/>
            <person name="Choi C."/>
            <person name="Cichocki N."/>
            <person name="Clum A."/>
            <person name="Copeland A."/>
            <person name="Hainaut M."/>
            <person name="Haridas S."/>
            <person name="Labutti K."/>
            <person name="Lindquist E."/>
            <person name="Lipzen A."/>
            <person name="Khouja H.-R."/>
            <person name="Murat C."/>
            <person name="Ohm R."/>
            <person name="Olson A."/>
            <person name="Spatafora J."/>
            <person name="Veneault-Fourrey C."/>
            <person name="Henrissat B."/>
            <person name="Grigoriev I."/>
            <person name="Martin F."/>
            <person name="Perotto S."/>
        </authorList>
    </citation>
    <scope>NUCLEOTIDE SEQUENCE [LARGE SCALE GENOMIC DNA]</scope>
    <source>
        <strain evidence="2 3">F</strain>
    </source>
</reference>
<dbReference type="OrthoDB" id="2013972at2759"/>
<proteinExistence type="predicted"/>
<dbReference type="PANTHER" id="PTHR43591:SF31">
    <property type="entry name" value="LAEA-LIKE, PUTATIVE (AFU_ORTHOLOGUE AFUA_8G01930)-RELATED"/>
    <property type="match status" value="1"/>
</dbReference>
<dbReference type="Gene3D" id="3.40.50.150">
    <property type="entry name" value="Vaccinia Virus protein VP39"/>
    <property type="match status" value="1"/>
</dbReference>
<keyword evidence="3" id="KW-1185">Reference proteome</keyword>
<evidence type="ECO:0000256" key="1">
    <source>
        <dbReference type="SAM" id="MobiDB-lite"/>
    </source>
</evidence>
<sequence length="335" mass="37849">MAETQPTNPPAVPGPLEAEADDWDGDSAVGEVDLTSSTASIGSSIMKYRQENGRTYHGYKDGKYAYPNDEPENDRLDLQHHVFSLTLQGKLFAAPIPKEHTFNRVLDVGTGTGIWAIDFADEHPEAQVIGVDLSPIQPKFMPPNVLFEIDDVEEPWTFSKPFDFIFARMAVQFFGSPSRFFEQALENLSPGGWIECTDSVNPAKSDDHPNFEETALWKWGRYMAEAASKMRGSADASRRYKQQMEAAGFVNVTEVIYKWPSNRWPKDKKFKELGMWVNENVQPALEGLTYAVFTRGLGWSKEETEVFLAAVRKDFNDTRIHAYWEIYSVSGQKPA</sequence>
<dbReference type="AlphaFoldDB" id="A0A2J6RRD6"/>
<feature type="region of interest" description="Disordered" evidence="1">
    <location>
        <begin position="1"/>
        <end position="30"/>
    </location>
</feature>
<dbReference type="GO" id="GO:0008168">
    <property type="term" value="F:methyltransferase activity"/>
    <property type="evidence" value="ECO:0007669"/>
    <property type="project" value="UniProtKB-KW"/>
</dbReference>
<accession>A0A2J6RRD6</accession>
<dbReference type="Proteomes" id="UP000235786">
    <property type="component" value="Unassembled WGS sequence"/>
</dbReference>
<dbReference type="STRING" id="1149755.A0A2J6RRD6"/>
<dbReference type="InterPro" id="IPR029063">
    <property type="entry name" value="SAM-dependent_MTases_sf"/>
</dbReference>
<dbReference type="EMBL" id="KZ613944">
    <property type="protein sequence ID" value="PMD41072.1"/>
    <property type="molecule type" value="Genomic_DNA"/>
</dbReference>